<protein>
    <submittedName>
        <fullName evidence="1">Uncharacterized protein</fullName>
    </submittedName>
</protein>
<dbReference type="Proteomes" id="UP000231501">
    <property type="component" value="Unassembled WGS sequence"/>
</dbReference>
<dbReference type="AlphaFoldDB" id="A0A2G9C636"/>
<reference evidence="1 2" key="1">
    <citation type="submission" date="2017-11" db="EMBL/GenBank/DDBJ databases">
        <title>Draft genome sequence of Mitsuaria sp. HWN-4.</title>
        <authorList>
            <person name="Gundlapally S.R."/>
        </authorList>
    </citation>
    <scope>NUCLEOTIDE SEQUENCE [LARGE SCALE GENOMIC DNA]</scope>
    <source>
        <strain evidence="1 2">HWN-4</strain>
    </source>
</reference>
<sequence>MIPYFGLPITPAAVAAAAVQGGHAFVSFAHPEQLDLAIDVCQSLALDNGAFSAWVSGKPITDWNAYYEWVAALHRLPCFDFAVIPDVIDGDEDANDALIEQWPWRSHAPWIGAPVWHLHESLERLERLALSFPRICLGSSGQFARIGTPAWWNRMAEAFNVICDKHGRPICKVHGLRMLDPEVFTRFPLASVDSTNIGQNVGIDSKWRGTYMPPNKEWRARVMRARIEAHASPAYWDRQPTTQSLLEVA</sequence>
<comment type="caution">
    <text evidence="1">The sequence shown here is derived from an EMBL/GenBank/DDBJ whole genome shotgun (WGS) entry which is preliminary data.</text>
</comment>
<keyword evidence="2" id="KW-1185">Reference proteome</keyword>
<name>A0A2G9C636_9BURK</name>
<dbReference type="OrthoDB" id="3078160at2"/>
<gene>
    <name evidence="1" type="ORF">CS062_17445</name>
</gene>
<evidence type="ECO:0000313" key="1">
    <source>
        <dbReference type="EMBL" id="PIM51910.1"/>
    </source>
</evidence>
<accession>A0A2G9C636</accession>
<organism evidence="1 2">
    <name type="scientific">Roseateles chitinivorans</name>
    <dbReference type="NCBI Taxonomy" id="2917965"/>
    <lineage>
        <taxon>Bacteria</taxon>
        <taxon>Pseudomonadati</taxon>
        <taxon>Pseudomonadota</taxon>
        <taxon>Betaproteobacteria</taxon>
        <taxon>Burkholderiales</taxon>
        <taxon>Sphaerotilaceae</taxon>
        <taxon>Roseateles</taxon>
    </lineage>
</organism>
<evidence type="ECO:0000313" key="2">
    <source>
        <dbReference type="Proteomes" id="UP000231501"/>
    </source>
</evidence>
<proteinExistence type="predicted"/>
<dbReference type="RefSeq" id="WP_099862874.1">
    <property type="nucleotide sequence ID" value="NZ_PEOG01000050.1"/>
</dbReference>
<dbReference type="EMBL" id="PEOG01000050">
    <property type="protein sequence ID" value="PIM51910.1"/>
    <property type="molecule type" value="Genomic_DNA"/>
</dbReference>